<dbReference type="InterPro" id="IPR006328">
    <property type="entry name" value="2-HAD"/>
</dbReference>
<protein>
    <recommendedName>
        <fullName evidence="3">(S)-2-haloacid dehalogenase</fullName>
        <ecNumber evidence="3">3.8.1.2</ecNumber>
    </recommendedName>
    <alternativeName>
        <fullName evidence="3">2-haloalkanoic acid dehalogenase</fullName>
    </alternativeName>
    <alternativeName>
        <fullName evidence="3">Halocarboxylic acid halidohydrolase</fullName>
    </alternativeName>
    <alternativeName>
        <fullName evidence="3">L-2-haloacid dehalogenase</fullName>
    </alternativeName>
</protein>
<evidence type="ECO:0000256" key="3">
    <source>
        <dbReference type="RuleBase" id="RU368077"/>
    </source>
</evidence>
<dbReference type="EC" id="3.8.1.2" evidence="3"/>
<dbReference type="RefSeq" id="WP_131567764.1">
    <property type="nucleotide sequence ID" value="NZ_JAINFK010000002.1"/>
</dbReference>
<dbReference type="Gene3D" id="3.40.50.1000">
    <property type="entry name" value="HAD superfamily/HAD-like"/>
    <property type="match status" value="1"/>
</dbReference>
<dbReference type="Pfam" id="PF00702">
    <property type="entry name" value="Hydrolase"/>
    <property type="match status" value="1"/>
</dbReference>
<dbReference type="InterPro" id="IPR023198">
    <property type="entry name" value="PGP-like_dom2"/>
</dbReference>
<gene>
    <name evidence="4" type="ORF">E0D97_08300</name>
</gene>
<dbReference type="InterPro" id="IPR023214">
    <property type="entry name" value="HAD_sf"/>
</dbReference>
<dbReference type="OrthoDB" id="9785638at2"/>
<name>A0A4R0PD05_9HYPH</name>
<evidence type="ECO:0000256" key="1">
    <source>
        <dbReference type="ARBA" id="ARBA00008106"/>
    </source>
</evidence>
<dbReference type="CDD" id="cd02588">
    <property type="entry name" value="HAD_L2-DEX"/>
    <property type="match status" value="1"/>
</dbReference>
<evidence type="ECO:0000313" key="5">
    <source>
        <dbReference type="Proteomes" id="UP000291301"/>
    </source>
</evidence>
<organism evidence="4 5">
    <name type="scientific">Oricola cellulosilytica</name>
    <dbReference type="NCBI Taxonomy" id="1429082"/>
    <lineage>
        <taxon>Bacteria</taxon>
        <taxon>Pseudomonadati</taxon>
        <taxon>Pseudomonadota</taxon>
        <taxon>Alphaproteobacteria</taxon>
        <taxon>Hyphomicrobiales</taxon>
        <taxon>Ahrensiaceae</taxon>
        <taxon>Oricola</taxon>
    </lineage>
</organism>
<dbReference type="Proteomes" id="UP000291301">
    <property type="component" value="Unassembled WGS sequence"/>
</dbReference>
<proteinExistence type="inferred from homology"/>
<dbReference type="AlphaFoldDB" id="A0A4R0PD05"/>
<dbReference type="InterPro" id="IPR006439">
    <property type="entry name" value="HAD-SF_hydro_IA"/>
</dbReference>
<evidence type="ECO:0000256" key="2">
    <source>
        <dbReference type="ARBA" id="ARBA00022801"/>
    </source>
</evidence>
<comment type="caution">
    <text evidence="4">The sequence shown here is derived from an EMBL/GenBank/DDBJ whole genome shotgun (WGS) entry which is preliminary data.</text>
</comment>
<dbReference type="Gene3D" id="1.10.150.240">
    <property type="entry name" value="Putative phosphatase, domain 2"/>
    <property type="match status" value="1"/>
</dbReference>
<sequence length="236" mass="26409">MPSPQALFFDVFGTCVDWRSAVEALVSQMVREKGCQIDSFAFADAWRARYQPAMQEIRAGRRSYADLDVLHRENLDATLREFGLTDRFDVHDRADLNKAWEKLTPWPDTVAGLSRLKSRFIIAPCSNGSIALMTRLSKFGNLPWDCILGAGLARAYKPDPQAYLRSCAALQLDPAEVMMVAAHNDDLAAARNAGLQTCFIPRTIEYGPDQTTDLRAESDWEIVARDLEDLALHLAC</sequence>
<dbReference type="SFLD" id="SFLDG01129">
    <property type="entry name" value="C1.5:_HAD__Beta-PGM__Phosphata"/>
    <property type="match status" value="1"/>
</dbReference>
<dbReference type="InterPro" id="IPR051540">
    <property type="entry name" value="S-2-haloacid_dehalogenase"/>
</dbReference>
<reference evidence="4 5" key="1">
    <citation type="journal article" date="2015" name="Antonie Van Leeuwenhoek">
        <title>Oricola cellulosilytica gen. nov., sp. nov., a cellulose-degrading bacterium of the family Phyllobacteriaceae isolated from surface seashore water, and emended descriptions of Mesorhizobium loti and Phyllobacterium myrsinacearum.</title>
        <authorList>
            <person name="Hameed A."/>
            <person name="Shahina M."/>
            <person name="Lai W.A."/>
            <person name="Lin S.Y."/>
            <person name="Young L.S."/>
            <person name="Liu Y.C."/>
            <person name="Hsu Y.H."/>
            <person name="Young C.C."/>
        </authorList>
    </citation>
    <scope>NUCLEOTIDE SEQUENCE [LARGE SCALE GENOMIC DNA]</scope>
    <source>
        <strain evidence="4 5">KCTC 52183</strain>
    </source>
</reference>
<evidence type="ECO:0000313" key="4">
    <source>
        <dbReference type="EMBL" id="TCD14085.1"/>
    </source>
</evidence>
<keyword evidence="2 3" id="KW-0378">Hydrolase</keyword>
<dbReference type="PRINTS" id="PR00413">
    <property type="entry name" value="HADHALOGNASE"/>
</dbReference>
<comment type="function">
    <text evidence="3">Catalyzes the hydrolytic dehalogenation of small (S)-2-haloalkanoic acids to yield the corresponding (R)-2-hydroxyalkanoic acids.</text>
</comment>
<accession>A0A4R0PD05</accession>
<comment type="catalytic activity">
    <reaction evidence="3">
        <text>an (S)-2-haloacid + H2O = a (2R)-2-hydroxycarboxylate + a halide anion + H(+)</text>
        <dbReference type="Rhea" id="RHEA:11192"/>
        <dbReference type="ChEBI" id="CHEBI:15377"/>
        <dbReference type="ChEBI" id="CHEBI:15378"/>
        <dbReference type="ChEBI" id="CHEBI:16042"/>
        <dbReference type="ChEBI" id="CHEBI:58314"/>
        <dbReference type="ChEBI" id="CHEBI:137405"/>
        <dbReference type="EC" id="3.8.1.2"/>
    </reaction>
</comment>
<dbReference type="NCBIfam" id="TIGR01428">
    <property type="entry name" value="HAD_type_II"/>
    <property type="match status" value="1"/>
</dbReference>
<dbReference type="SFLD" id="SFLDS00003">
    <property type="entry name" value="Haloacid_Dehalogenase"/>
    <property type="match status" value="1"/>
</dbReference>
<dbReference type="PANTHER" id="PTHR43316:SF3">
    <property type="entry name" value="HALOACID DEHALOGENASE, TYPE II (AFU_ORTHOLOGUE AFUA_2G07750)-RELATED"/>
    <property type="match status" value="1"/>
</dbReference>
<dbReference type="EMBL" id="SJST01000003">
    <property type="protein sequence ID" value="TCD14085.1"/>
    <property type="molecule type" value="Genomic_DNA"/>
</dbReference>
<dbReference type="PANTHER" id="PTHR43316">
    <property type="entry name" value="HYDROLASE, HALOACID DELAHOGENASE-RELATED"/>
    <property type="match status" value="1"/>
</dbReference>
<dbReference type="GO" id="GO:0018784">
    <property type="term" value="F:(S)-2-haloacid dehalogenase activity"/>
    <property type="evidence" value="ECO:0007669"/>
    <property type="project" value="UniProtKB-UniRule"/>
</dbReference>
<dbReference type="NCBIfam" id="TIGR01493">
    <property type="entry name" value="HAD-SF-IA-v2"/>
    <property type="match status" value="1"/>
</dbReference>
<dbReference type="SUPFAM" id="SSF56784">
    <property type="entry name" value="HAD-like"/>
    <property type="match status" value="1"/>
</dbReference>
<comment type="similarity">
    <text evidence="1 3">Belongs to the HAD-like hydrolase superfamily. S-2-haloalkanoic acid dehalogenase family.</text>
</comment>
<dbReference type="InterPro" id="IPR036412">
    <property type="entry name" value="HAD-like_sf"/>
</dbReference>
<keyword evidence="5" id="KW-1185">Reference proteome</keyword>